<protein>
    <submittedName>
        <fullName evidence="2">Methyltransferase domain-containing protein</fullName>
    </submittedName>
</protein>
<dbReference type="EMBL" id="JARHTQ010000007">
    <property type="protein sequence ID" value="MDF2256833.1"/>
    <property type="molecule type" value="Genomic_DNA"/>
</dbReference>
<dbReference type="InterPro" id="IPR029063">
    <property type="entry name" value="SAM-dependent_MTases_sf"/>
</dbReference>
<feature type="domain" description="Methyltransferase" evidence="1">
    <location>
        <begin position="18"/>
        <end position="110"/>
    </location>
</feature>
<keyword evidence="3" id="KW-1185">Reference proteome</keyword>
<evidence type="ECO:0000313" key="3">
    <source>
        <dbReference type="Proteomes" id="UP001220022"/>
    </source>
</evidence>
<name>A0ABT5YZB4_9ACTN</name>
<keyword evidence="2" id="KW-0489">Methyltransferase</keyword>
<evidence type="ECO:0000259" key="1">
    <source>
        <dbReference type="Pfam" id="PF13649"/>
    </source>
</evidence>
<comment type="caution">
    <text evidence="2">The sequence shown here is derived from an EMBL/GenBank/DDBJ whole genome shotgun (WGS) entry which is preliminary data.</text>
</comment>
<dbReference type="GO" id="GO:0008168">
    <property type="term" value="F:methyltransferase activity"/>
    <property type="evidence" value="ECO:0007669"/>
    <property type="project" value="UniProtKB-KW"/>
</dbReference>
<reference evidence="2 3" key="1">
    <citation type="submission" date="2023-03" db="EMBL/GenBank/DDBJ databases">
        <title>Draft genome sequence of type strain Streptomyces ferralitis JCM 14344.</title>
        <authorList>
            <person name="Klaysubun C."/>
            <person name="Duangmal K."/>
        </authorList>
    </citation>
    <scope>NUCLEOTIDE SEQUENCE [LARGE SCALE GENOMIC DNA]</scope>
    <source>
        <strain evidence="2 3">JCM 14344</strain>
    </source>
</reference>
<dbReference type="PANTHER" id="PTHR43591:SF24">
    <property type="entry name" value="2-METHOXY-6-POLYPRENYL-1,4-BENZOQUINOL METHYLASE, MITOCHONDRIAL"/>
    <property type="match status" value="1"/>
</dbReference>
<proteinExistence type="predicted"/>
<dbReference type="RefSeq" id="WP_275813715.1">
    <property type="nucleotide sequence ID" value="NZ_BAAANM010000001.1"/>
</dbReference>
<dbReference type="CDD" id="cd02440">
    <property type="entry name" value="AdoMet_MTases"/>
    <property type="match status" value="1"/>
</dbReference>
<dbReference type="Gene3D" id="3.40.50.150">
    <property type="entry name" value="Vaccinia Virus protein VP39"/>
    <property type="match status" value="1"/>
</dbReference>
<dbReference type="Pfam" id="PF13649">
    <property type="entry name" value="Methyltransf_25"/>
    <property type="match status" value="1"/>
</dbReference>
<organism evidence="2 3">
    <name type="scientific">Streptantibioticus ferralitis</name>
    <dbReference type="NCBI Taxonomy" id="236510"/>
    <lineage>
        <taxon>Bacteria</taxon>
        <taxon>Bacillati</taxon>
        <taxon>Actinomycetota</taxon>
        <taxon>Actinomycetes</taxon>
        <taxon>Kitasatosporales</taxon>
        <taxon>Streptomycetaceae</taxon>
        <taxon>Streptantibioticus</taxon>
    </lineage>
</organism>
<accession>A0ABT5YZB4</accession>
<dbReference type="PANTHER" id="PTHR43591">
    <property type="entry name" value="METHYLTRANSFERASE"/>
    <property type="match status" value="1"/>
</dbReference>
<dbReference type="SUPFAM" id="SSF53335">
    <property type="entry name" value="S-adenosyl-L-methionine-dependent methyltransferases"/>
    <property type="match status" value="1"/>
</dbReference>
<evidence type="ECO:0000313" key="2">
    <source>
        <dbReference type="EMBL" id="MDF2256833.1"/>
    </source>
</evidence>
<dbReference type="InterPro" id="IPR041698">
    <property type="entry name" value="Methyltransf_25"/>
</dbReference>
<keyword evidence="2" id="KW-0808">Transferase</keyword>
<dbReference type="Proteomes" id="UP001220022">
    <property type="component" value="Unassembled WGS sequence"/>
</dbReference>
<dbReference type="GO" id="GO:0032259">
    <property type="term" value="P:methylation"/>
    <property type="evidence" value="ECO:0007669"/>
    <property type="project" value="UniProtKB-KW"/>
</dbReference>
<gene>
    <name evidence="2" type="ORF">P2L57_14220</name>
</gene>
<sequence length="243" mass="26221">MALAIVDRLPALTPHAQVVDLACGPGEPSLSVVERYPEVELLGVDTSEDMLAIARARAAGRANVRFANMDMEELDLPPDSVDAVVSRFGFLALEDIPRSAAEFARIARPGCAYSIAIWDRLELNTVASASIESLRGLVDDALLPPLDKLDARAAEALPKTALTQVGVTELRTELFSWSTPVDGLEPLWSMLTGPGIWQSAVSSLDAGTVAELRRRYSARLKAYAATDGTYLIPSTCRLLWGRT</sequence>